<keyword evidence="1" id="KW-1133">Transmembrane helix</keyword>
<dbReference type="Proteomes" id="UP000655420">
    <property type="component" value="Unassembled WGS sequence"/>
</dbReference>
<proteinExistence type="predicted"/>
<feature type="transmembrane region" description="Helical" evidence="1">
    <location>
        <begin position="245"/>
        <end position="265"/>
    </location>
</feature>
<dbReference type="AlphaFoldDB" id="A0A8J7M5Y0"/>
<comment type="caution">
    <text evidence="3">The sequence shown here is derived from an EMBL/GenBank/DDBJ whole genome shotgun (WGS) entry which is preliminary data.</text>
</comment>
<evidence type="ECO:0000256" key="1">
    <source>
        <dbReference type="SAM" id="Phobius"/>
    </source>
</evidence>
<dbReference type="RefSeq" id="WP_200607261.1">
    <property type="nucleotide sequence ID" value="NZ_JAEHHL010000001.1"/>
</dbReference>
<keyword evidence="2" id="KW-0732">Signal</keyword>
<evidence type="ECO:0000313" key="3">
    <source>
        <dbReference type="EMBL" id="MBK0398310.1"/>
    </source>
</evidence>
<keyword evidence="1" id="KW-0812">Transmembrane</keyword>
<accession>A0A8J7M5Y0</accession>
<feature type="chain" id="PRO_5035151460" evidence="2">
    <location>
        <begin position="24"/>
        <end position="270"/>
    </location>
</feature>
<keyword evidence="4" id="KW-1185">Reference proteome</keyword>
<evidence type="ECO:0000256" key="2">
    <source>
        <dbReference type="SAM" id="SignalP"/>
    </source>
</evidence>
<gene>
    <name evidence="3" type="ORF">H0I76_03830</name>
</gene>
<dbReference type="EMBL" id="JAEHHL010000001">
    <property type="protein sequence ID" value="MBK0398310.1"/>
    <property type="molecule type" value="Genomic_DNA"/>
</dbReference>
<protein>
    <submittedName>
        <fullName evidence="3">Uncharacterized protein</fullName>
    </submittedName>
</protein>
<organism evidence="3 4">
    <name type="scientific">Thermohalobaculum xanthum</name>
    <dbReference type="NCBI Taxonomy" id="2753746"/>
    <lineage>
        <taxon>Bacteria</taxon>
        <taxon>Pseudomonadati</taxon>
        <taxon>Pseudomonadota</taxon>
        <taxon>Alphaproteobacteria</taxon>
        <taxon>Rhodobacterales</taxon>
        <taxon>Paracoccaceae</taxon>
        <taxon>Thermohalobaculum</taxon>
    </lineage>
</organism>
<reference evidence="3" key="1">
    <citation type="submission" date="2020-12" db="EMBL/GenBank/DDBJ databases">
        <title>Bacterial taxonomy.</title>
        <authorList>
            <person name="Pan X."/>
        </authorList>
    </citation>
    <scope>NUCLEOTIDE SEQUENCE</scope>
    <source>
        <strain evidence="3">M0105</strain>
    </source>
</reference>
<sequence length="270" mass="28927">MPSLNSFIITVTASALVATSALAEPYAVSQTAAFEVEDEVRNLSARRIREEDQKDRHLAISRRVDFKPFDASLGALQTVRVDMQLFLEQGFSGVIGDGAPLDEAPGPVDVEGRLATRVDVVGSDGGFLHAEVVPSASAGCASIGTCAFAHDERRAMQLSFTPSTRVFSDDDPVRLTIRATTIGGVVSQLCAPSDGWDNCQIRQARIGVTVPREGIRLTYLYAPVPPPKRASLIQDGGTGFVLDRLSVVGVLFVVSLGVGLSIGLYRRRVR</sequence>
<name>A0A8J7M5Y0_9RHOB</name>
<feature type="signal peptide" evidence="2">
    <location>
        <begin position="1"/>
        <end position="23"/>
    </location>
</feature>
<keyword evidence="1" id="KW-0472">Membrane</keyword>
<evidence type="ECO:0000313" key="4">
    <source>
        <dbReference type="Proteomes" id="UP000655420"/>
    </source>
</evidence>